<reference evidence="3" key="1">
    <citation type="submission" date="2023-03" db="EMBL/GenBank/DDBJ databases">
        <title>Massive genome expansion in bonnet fungi (Mycena s.s.) driven by repeated elements and novel gene families across ecological guilds.</title>
        <authorList>
            <consortium name="Lawrence Berkeley National Laboratory"/>
            <person name="Harder C.B."/>
            <person name="Miyauchi S."/>
            <person name="Viragh M."/>
            <person name="Kuo A."/>
            <person name="Thoen E."/>
            <person name="Andreopoulos B."/>
            <person name="Lu D."/>
            <person name="Skrede I."/>
            <person name="Drula E."/>
            <person name="Henrissat B."/>
            <person name="Morin E."/>
            <person name="Kohler A."/>
            <person name="Barry K."/>
            <person name="LaButti K."/>
            <person name="Morin E."/>
            <person name="Salamov A."/>
            <person name="Lipzen A."/>
            <person name="Mereny Z."/>
            <person name="Hegedus B."/>
            <person name="Baldrian P."/>
            <person name="Stursova M."/>
            <person name="Weitz H."/>
            <person name="Taylor A."/>
            <person name="Grigoriev I.V."/>
            <person name="Nagy L.G."/>
            <person name="Martin F."/>
            <person name="Kauserud H."/>
        </authorList>
    </citation>
    <scope>NUCLEOTIDE SEQUENCE</scope>
    <source>
        <strain evidence="3">CBHHK188m</strain>
    </source>
</reference>
<evidence type="ECO:0000313" key="4">
    <source>
        <dbReference type="Proteomes" id="UP001215280"/>
    </source>
</evidence>
<feature type="transmembrane region" description="Helical" evidence="1">
    <location>
        <begin position="17"/>
        <end position="37"/>
    </location>
</feature>
<organism evidence="3 4">
    <name type="scientific">Mycena maculata</name>
    <dbReference type="NCBI Taxonomy" id="230809"/>
    <lineage>
        <taxon>Eukaryota</taxon>
        <taxon>Fungi</taxon>
        <taxon>Dikarya</taxon>
        <taxon>Basidiomycota</taxon>
        <taxon>Agaricomycotina</taxon>
        <taxon>Agaricomycetes</taxon>
        <taxon>Agaricomycetidae</taxon>
        <taxon>Agaricales</taxon>
        <taxon>Marasmiineae</taxon>
        <taxon>Mycenaceae</taxon>
        <taxon>Mycena</taxon>
    </lineage>
</organism>
<feature type="transmembrane region" description="Helical" evidence="1">
    <location>
        <begin position="49"/>
        <end position="72"/>
    </location>
</feature>
<sequence>MAQFQLDAPLGLGVTELGVFVTLILFGILVLQVYIYYLCTSDRPQVKTLVAVVFVAVAQAIYEWTVTLANVIEKPGSVRGLSFAMAFETLITLLAQAYFIQRVYRFSQNPWIAGFIGALSLLRFGGGIVLSVESFLNLPHEPDYFSLQDRLGWLLTATFSVGASVDVFIATSLTSQLIHRIMFWSIQTGLVTSITVRASRVFPLELITGVDVWVGVFAVLGKLYSNSLVASLNIRTLHRRAAAHARNSFALFSDDSIDGIGEEQTGVDVEFAPVSISNTYSSASLSSEAIPPHTSGGVTSGAGTNIDSISKVTKV</sequence>
<feature type="transmembrane region" description="Helical" evidence="1">
    <location>
        <begin position="151"/>
        <end position="169"/>
    </location>
</feature>
<name>A0AAD7IP03_9AGAR</name>
<dbReference type="PANTHER" id="PTHR40465">
    <property type="entry name" value="CHROMOSOME 1, WHOLE GENOME SHOTGUN SEQUENCE"/>
    <property type="match status" value="1"/>
</dbReference>
<keyword evidence="4" id="KW-1185">Reference proteome</keyword>
<dbReference type="PANTHER" id="PTHR40465:SF1">
    <property type="entry name" value="DUF6534 DOMAIN-CONTAINING PROTEIN"/>
    <property type="match status" value="1"/>
</dbReference>
<dbReference type="AlphaFoldDB" id="A0AAD7IP03"/>
<accession>A0AAD7IP03</accession>
<gene>
    <name evidence="3" type="ORF">DFH07DRAFT_776045</name>
</gene>
<keyword evidence="1" id="KW-0472">Membrane</keyword>
<evidence type="ECO:0000313" key="3">
    <source>
        <dbReference type="EMBL" id="KAJ7747442.1"/>
    </source>
</evidence>
<feature type="transmembrane region" description="Helical" evidence="1">
    <location>
        <begin position="111"/>
        <end position="131"/>
    </location>
</feature>
<evidence type="ECO:0000256" key="1">
    <source>
        <dbReference type="SAM" id="Phobius"/>
    </source>
</evidence>
<dbReference type="Pfam" id="PF20152">
    <property type="entry name" value="DUF6534"/>
    <property type="match status" value="1"/>
</dbReference>
<feature type="domain" description="DUF6534" evidence="2">
    <location>
        <begin position="167"/>
        <end position="235"/>
    </location>
</feature>
<feature type="transmembrane region" description="Helical" evidence="1">
    <location>
        <begin position="78"/>
        <end position="99"/>
    </location>
</feature>
<proteinExistence type="predicted"/>
<dbReference type="InterPro" id="IPR045339">
    <property type="entry name" value="DUF6534"/>
</dbReference>
<keyword evidence="1" id="KW-1133">Transmembrane helix</keyword>
<comment type="caution">
    <text evidence="3">The sequence shown here is derived from an EMBL/GenBank/DDBJ whole genome shotgun (WGS) entry which is preliminary data.</text>
</comment>
<keyword evidence="1" id="KW-0812">Transmembrane</keyword>
<dbReference type="Proteomes" id="UP001215280">
    <property type="component" value="Unassembled WGS sequence"/>
</dbReference>
<dbReference type="EMBL" id="JARJLG010000094">
    <property type="protein sequence ID" value="KAJ7747442.1"/>
    <property type="molecule type" value="Genomic_DNA"/>
</dbReference>
<evidence type="ECO:0000259" key="2">
    <source>
        <dbReference type="Pfam" id="PF20152"/>
    </source>
</evidence>
<protein>
    <recommendedName>
        <fullName evidence="2">DUF6534 domain-containing protein</fullName>
    </recommendedName>
</protein>